<gene>
    <name evidence="2" type="ORF">ERW49_02585</name>
</gene>
<evidence type="ECO:0000313" key="3">
    <source>
        <dbReference type="Proteomes" id="UP000293465"/>
    </source>
</evidence>
<reference evidence="2 3" key="1">
    <citation type="submission" date="2019-02" db="EMBL/GenBank/DDBJ databases">
        <title>Genome sequences of Aliivibrio finisterrensis strains from farmed Atlantic salmon.</title>
        <authorList>
            <person name="Bowman J.P."/>
        </authorList>
    </citation>
    <scope>NUCLEOTIDE SEQUENCE [LARGE SCALE GENOMIC DNA]</scope>
    <source>
        <strain evidence="2 3">A32</strain>
    </source>
</reference>
<organism evidence="2 3">
    <name type="scientific">Aliivibrio finisterrensis</name>
    <dbReference type="NCBI Taxonomy" id="511998"/>
    <lineage>
        <taxon>Bacteria</taxon>
        <taxon>Pseudomonadati</taxon>
        <taxon>Pseudomonadota</taxon>
        <taxon>Gammaproteobacteria</taxon>
        <taxon>Vibrionales</taxon>
        <taxon>Vibrionaceae</taxon>
        <taxon>Aliivibrio</taxon>
    </lineage>
</organism>
<dbReference type="Pfam" id="PF11301">
    <property type="entry name" value="DUF3103"/>
    <property type="match status" value="1"/>
</dbReference>
<dbReference type="OrthoDB" id="6190837at2"/>
<evidence type="ECO:0000313" key="2">
    <source>
        <dbReference type="EMBL" id="RYU47962.1"/>
    </source>
</evidence>
<comment type="caution">
    <text evidence="2">The sequence shown here is derived from an EMBL/GenBank/DDBJ whole genome shotgun (WGS) entry which is preliminary data.</text>
</comment>
<proteinExistence type="predicted"/>
<evidence type="ECO:0000256" key="1">
    <source>
        <dbReference type="SAM" id="SignalP"/>
    </source>
</evidence>
<keyword evidence="1" id="KW-0732">Signal</keyword>
<protein>
    <submittedName>
        <fullName evidence="2">DUF3103 family protein</fullName>
    </submittedName>
</protein>
<name>A0A4Q5KQJ7_9GAMM</name>
<dbReference type="RefSeq" id="WP_130086223.1">
    <property type="nucleotide sequence ID" value="NZ_SEZJ01000002.1"/>
</dbReference>
<accession>A0A4Q5KQJ7</accession>
<dbReference type="GeneID" id="56273905"/>
<feature type="signal peptide" evidence="1">
    <location>
        <begin position="1"/>
        <end position="20"/>
    </location>
</feature>
<dbReference type="EMBL" id="SEZJ01000002">
    <property type="protein sequence ID" value="RYU47962.1"/>
    <property type="molecule type" value="Genomic_DNA"/>
</dbReference>
<dbReference type="InterPro" id="IPR021452">
    <property type="entry name" value="DUF3103"/>
</dbReference>
<dbReference type="Proteomes" id="UP000293465">
    <property type="component" value="Unassembled WGS sequence"/>
</dbReference>
<sequence>MNKLTALLVFCLMTPALATAQDDVSKRALAQELSRAFPQLENNLKSTINQYQMSASLSDLSTQTKPQPQVRTFMAAMTTANKSEIQARGLEKYTDELLELRLADPSMLARWQAGQSPLFAFEPEGAESEWQYIEAYDIDGNLHYLDVYDIPERPVLVVDTNNREELKAGLALMRDEFKALQSSEPSQQTKPAPYAMLRSAVEPTEINTTILKKIQLKDDHEPWISGKAEIYAIVSGVSPERDEPTIDVIEMPYLDYAEQSYPANQIMVFWDRYRWGAADIILMEQDDKTDYKQLAQTILKAASDFLATIPDKEAQAYLIIPQMTSAIIALLPDDLFVNDDDFVDVFYTIMKDTEYTDHSGAGNNATADFAPLIIPKTE</sequence>
<feature type="chain" id="PRO_5020416291" evidence="1">
    <location>
        <begin position="21"/>
        <end position="378"/>
    </location>
</feature>
<dbReference type="AlphaFoldDB" id="A0A4Q5KQJ7"/>